<evidence type="ECO:0000256" key="2">
    <source>
        <dbReference type="ARBA" id="ARBA00006117"/>
    </source>
</evidence>
<evidence type="ECO:0000256" key="4">
    <source>
        <dbReference type="ARBA" id="ARBA00022597"/>
    </source>
</evidence>
<evidence type="ECO:0000313" key="9">
    <source>
        <dbReference type="EMBL" id="NLR18019.1"/>
    </source>
</evidence>
<keyword evidence="5 8" id="KW-0812">Transmembrane</keyword>
<evidence type="ECO:0000256" key="6">
    <source>
        <dbReference type="ARBA" id="ARBA00022989"/>
    </source>
</evidence>
<dbReference type="SUPFAM" id="SSF103481">
    <property type="entry name" value="Multidrug resistance efflux transporter EmrE"/>
    <property type="match status" value="1"/>
</dbReference>
<feature type="transmembrane region" description="Helical" evidence="8">
    <location>
        <begin position="122"/>
        <end position="138"/>
    </location>
</feature>
<feature type="transmembrane region" description="Helical" evidence="8">
    <location>
        <begin position="182"/>
        <end position="202"/>
    </location>
</feature>
<dbReference type="PANTHER" id="PTHR16119">
    <property type="entry name" value="TRANSMEMBRANE PROTEIN 144"/>
    <property type="match status" value="1"/>
</dbReference>
<keyword evidence="10" id="KW-1185">Reference proteome</keyword>
<organism evidence="9 10">
    <name type="scientific">Secundilactobacillus angelensis</name>
    <dbReference type="NCBI Taxonomy" id="2722706"/>
    <lineage>
        <taxon>Bacteria</taxon>
        <taxon>Bacillati</taxon>
        <taxon>Bacillota</taxon>
        <taxon>Bacilli</taxon>
        <taxon>Lactobacillales</taxon>
        <taxon>Lactobacillaceae</taxon>
        <taxon>Secundilactobacillus</taxon>
    </lineage>
</organism>
<keyword evidence="6 8" id="KW-1133">Transmembrane helix</keyword>
<protein>
    <submittedName>
        <fullName evidence="9">Sugar transporter</fullName>
    </submittedName>
</protein>
<dbReference type="Pfam" id="PF06800">
    <property type="entry name" value="Sugar_transport"/>
    <property type="match status" value="1"/>
</dbReference>
<proteinExistence type="inferred from homology"/>
<dbReference type="CDD" id="cd23110">
    <property type="entry name" value="GRP"/>
    <property type="match status" value="1"/>
</dbReference>
<comment type="similarity">
    <text evidence="2">Belongs to the GRP transporter (TC 2.A.7.5) family.</text>
</comment>
<evidence type="ECO:0000256" key="1">
    <source>
        <dbReference type="ARBA" id="ARBA00004651"/>
    </source>
</evidence>
<dbReference type="PANTHER" id="PTHR16119:SF17">
    <property type="entry name" value="TRANSMEMBRANE PROTEIN 144"/>
    <property type="match status" value="1"/>
</dbReference>
<reference evidence="9 10" key="1">
    <citation type="submission" date="2020-04" db="EMBL/GenBank/DDBJ databases">
        <title>A novel species of genus Lactobacillus that was isolated from fermented food Zha-chili.</title>
        <authorList>
            <person name="Zhang Z."/>
        </authorList>
    </citation>
    <scope>NUCLEOTIDE SEQUENCE [LARGE SCALE GENOMIC DNA]</scope>
    <source>
        <strain evidence="10">HBUAS51383</strain>
    </source>
</reference>
<dbReference type="Proteomes" id="UP000763447">
    <property type="component" value="Unassembled WGS sequence"/>
</dbReference>
<evidence type="ECO:0000256" key="5">
    <source>
        <dbReference type="ARBA" id="ARBA00022692"/>
    </source>
</evidence>
<feature type="transmembrane region" description="Helical" evidence="8">
    <location>
        <begin position="208"/>
        <end position="230"/>
    </location>
</feature>
<name>A0ABX1KWN5_9LACO</name>
<evidence type="ECO:0000256" key="7">
    <source>
        <dbReference type="ARBA" id="ARBA00023136"/>
    </source>
</evidence>
<comment type="caution">
    <text evidence="9">The sequence shown here is derived from an EMBL/GenBank/DDBJ whole genome shotgun (WGS) entry which is preliminary data.</text>
</comment>
<keyword evidence="4 9" id="KW-0762">Sugar transport</keyword>
<evidence type="ECO:0000256" key="8">
    <source>
        <dbReference type="SAM" id="Phobius"/>
    </source>
</evidence>
<gene>
    <name evidence="9" type="ORF">HC026_03670</name>
</gene>
<keyword evidence="3" id="KW-0813">Transport</keyword>
<feature type="transmembrane region" description="Helical" evidence="8">
    <location>
        <begin position="150"/>
        <end position="170"/>
    </location>
</feature>
<evidence type="ECO:0000313" key="10">
    <source>
        <dbReference type="Proteomes" id="UP000763447"/>
    </source>
</evidence>
<feature type="transmembrane region" description="Helical" evidence="8">
    <location>
        <begin position="95"/>
        <end position="115"/>
    </location>
</feature>
<keyword evidence="7 8" id="KW-0472">Membrane</keyword>
<feature type="transmembrane region" description="Helical" evidence="8">
    <location>
        <begin position="36"/>
        <end position="55"/>
    </location>
</feature>
<sequence>MGGNYFQQLFGTSAGIFLFASIVQALFKYQISINDFMLYFISGLFWSIGQAGQVWCFKKAGVSTIMPVTTAFQTIGNSLIGGWLFKEWVGVFDNLLGLAALIIILLGVAISNGLVKIKRKDIMIYLVLLVTTIGYWGYSGFPHYCHTSGLAGFFPQSLGMFIGASVIYFVGHKKISGNDPLGMRNIISGIVFGGAASTYLVSLGLNGLVNAFALSQLNVVIATMVATIILKEKQKSQIISTLAGLVILIFGVFMMVSI</sequence>
<comment type="subcellular location">
    <subcellularLocation>
        <location evidence="1">Cell membrane</location>
        <topology evidence="1">Multi-pass membrane protein</topology>
    </subcellularLocation>
</comment>
<dbReference type="InterPro" id="IPR010651">
    <property type="entry name" value="Sugar_transport"/>
</dbReference>
<feature type="transmembrane region" description="Helical" evidence="8">
    <location>
        <begin position="6"/>
        <end position="27"/>
    </location>
</feature>
<dbReference type="InterPro" id="IPR037185">
    <property type="entry name" value="EmrE-like"/>
</dbReference>
<dbReference type="EMBL" id="JAAXLJ010000005">
    <property type="protein sequence ID" value="NLR18019.1"/>
    <property type="molecule type" value="Genomic_DNA"/>
</dbReference>
<feature type="transmembrane region" description="Helical" evidence="8">
    <location>
        <begin position="237"/>
        <end position="256"/>
    </location>
</feature>
<accession>A0ABX1KWN5</accession>
<evidence type="ECO:0000256" key="3">
    <source>
        <dbReference type="ARBA" id="ARBA00022448"/>
    </source>
</evidence>